<sequence>MEDTGVKRKFPKSIIVLIVTVLVLIGGSASAFFILTKSPKVQYLTAEAKTYNQMRTLFEERYKNEMDWAEVKEEKPVETTYDLSAEWNDPSVDYEMQEVQSIINSIVISMKQVNDPVKKEMEFGLSGKLGSASTGFITMYATTEKLLLSLPFADELIRFDDSDYGRLMKEVDEDYDGKETIGLPHLFEDNYIVAEELRTYLTKEYLEYIVKELPEGAFSSNKEELTIFGEKKKTTKVVMDLSEEQVKTLLKNLFEKAKNDEKLKEALEEQIAFSSFGEDVSNSEVAEMMEDFEKALVEIVDGIDTLSIPDGLQSSIWHDSNIIVKREFTMTLGEDKDSTETMTVDGTQLLEKTQQKWDYTIAVKDSFGEEETAKVEGDLSWKDQKSDDSISLTFDDMKIVYKGKEELKDNKRTFTRSFGLTDGEIDPAVIWRGTATYEKDSAKVDHEFTISEKSIGETPFNLMLKQQGKIVKQVEMPEETDDTVKIGEMDMNELQRFVEYDLGRKFEGWLYSLMGEVEGELYDF</sequence>
<feature type="transmembrane region" description="Helical" evidence="1">
    <location>
        <begin position="14"/>
        <end position="35"/>
    </location>
</feature>
<comment type="caution">
    <text evidence="2">The sequence shown here is derived from an EMBL/GenBank/DDBJ whole genome shotgun (WGS) entry which is preliminary data.</text>
</comment>
<gene>
    <name evidence="2" type="ORF">ACFPRA_17055</name>
</gene>
<keyword evidence="1" id="KW-1133">Transmembrane helix</keyword>
<keyword evidence="3" id="KW-1185">Reference proteome</keyword>
<evidence type="ECO:0000256" key="1">
    <source>
        <dbReference type="SAM" id="Phobius"/>
    </source>
</evidence>
<name>A0ABW0TP58_9BACL</name>
<evidence type="ECO:0000313" key="3">
    <source>
        <dbReference type="Proteomes" id="UP001596109"/>
    </source>
</evidence>
<proteinExistence type="predicted"/>
<dbReference type="RefSeq" id="WP_381437352.1">
    <property type="nucleotide sequence ID" value="NZ_JBHSNO010000008.1"/>
</dbReference>
<accession>A0ABW0TP58</accession>
<keyword evidence="1" id="KW-0472">Membrane</keyword>
<protein>
    <submittedName>
        <fullName evidence="2">Uncharacterized protein</fullName>
    </submittedName>
</protein>
<reference evidence="3" key="1">
    <citation type="journal article" date="2019" name="Int. J. Syst. Evol. Microbiol.">
        <title>The Global Catalogue of Microorganisms (GCM) 10K type strain sequencing project: providing services to taxonomists for standard genome sequencing and annotation.</title>
        <authorList>
            <consortium name="The Broad Institute Genomics Platform"/>
            <consortium name="The Broad Institute Genome Sequencing Center for Infectious Disease"/>
            <person name="Wu L."/>
            <person name="Ma J."/>
        </authorList>
    </citation>
    <scope>NUCLEOTIDE SEQUENCE [LARGE SCALE GENOMIC DNA]</scope>
    <source>
        <strain evidence="3">CGMCC 4.1434</strain>
    </source>
</reference>
<organism evidence="2 3">
    <name type="scientific">Sporosarcina soli</name>
    <dbReference type="NCBI Taxonomy" id="334736"/>
    <lineage>
        <taxon>Bacteria</taxon>
        <taxon>Bacillati</taxon>
        <taxon>Bacillota</taxon>
        <taxon>Bacilli</taxon>
        <taxon>Bacillales</taxon>
        <taxon>Caryophanaceae</taxon>
        <taxon>Sporosarcina</taxon>
    </lineage>
</organism>
<keyword evidence="1" id="KW-0812">Transmembrane</keyword>
<evidence type="ECO:0000313" key="2">
    <source>
        <dbReference type="EMBL" id="MFC5590618.1"/>
    </source>
</evidence>
<dbReference type="Proteomes" id="UP001596109">
    <property type="component" value="Unassembled WGS sequence"/>
</dbReference>
<dbReference type="EMBL" id="JBHSNO010000008">
    <property type="protein sequence ID" value="MFC5590618.1"/>
    <property type="molecule type" value="Genomic_DNA"/>
</dbReference>